<comment type="caution">
    <text evidence="1">The sequence shown here is derived from an EMBL/GenBank/DDBJ whole genome shotgun (WGS) entry which is preliminary data.</text>
</comment>
<dbReference type="EMBL" id="JALAZD010000001">
    <property type="protein sequence ID" value="MCI0125742.1"/>
    <property type="molecule type" value="Genomic_DNA"/>
</dbReference>
<keyword evidence="2" id="KW-1185">Reference proteome</keyword>
<dbReference type="AlphaFoldDB" id="A0AA41UA68"/>
<reference evidence="1" key="1">
    <citation type="submission" date="2022-03" db="EMBL/GenBank/DDBJ databases">
        <title>The complete genome sequence of a Methyloterrigena soli.</title>
        <authorList>
            <person name="Zi Z."/>
        </authorList>
    </citation>
    <scope>NUCLEOTIDE SEQUENCE</scope>
    <source>
        <strain evidence="1">M48</strain>
    </source>
</reference>
<dbReference type="Proteomes" id="UP001156140">
    <property type="component" value="Unassembled WGS sequence"/>
</dbReference>
<evidence type="ECO:0000313" key="1">
    <source>
        <dbReference type="EMBL" id="MCI0125742.1"/>
    </source>
</evidence>
<organism evidence="1 2">
    <name type="scientific">Paradevosia shaoguanensis</name>
    <dbReference type="NCBI Taxonomy" id="1335043"/>
    <lineage>
        <taxon>Bacteria</taxon>
        <taxon>Pseudomonadati</taxon>
        <taxon>Pseudomonadota</taxon>
        <taxon>Alphaproteobacteria</taxon>
        <taxon>Hyphomicrobiales</taxon>
        <taxon>Devosiaceae</taxon>
        <taxon>Paradevosia</taxon>
    </lineage>
</organism>
<proteinExistence type="predicted"/>
<dbReference type="Pfam" id="PF13384">
    <property type="entry name" value="HTH_23"/>
    <property type="match status" value="1"/>
</dbReference>
<protein>
    <submittedName>
        <fullName evidence="1">Helix-turn-helix domain-containing protein</fullName>
    </submittedName>
</protein>
<evidence type="ECO:0000313" key="2">
    <source>
        <dbReference type="Proteomes" id="UP001156140"/>
    </source>
</evidence>
<name>A0AA41UA68_9HYPH</name>
<gene>
    <name evidence="1" type="ORF">ML536_02765</name>
</gene>
<accession>A0AA41UA68</accession>
<dbReference type="RefSeq" id="WP_281734884.1">
    <property type="nucleotide sequence ID" value="NZ_JAKETQ010000001.1"/>
</dbReference>
<sequence length="170" mass="19387">MTVVTSIFCFGCDSLHGDRRLREASSKLNYKIMPEVLEEIADVIGVDKMRELLTARSGTEIYIPSKITDPNHWLIDLLGATAAHALVDYYRVGSATGTFVGKEILLPKFDWARRGRYVEKMWLEQEARGLTSARIARMLGVHRRTVCRWRRKKRIEDAANRPAEPKAIAE</sequence>